<reference evidence="2" key="2">
    <citation type="submission" date="2025-09" db="UniProtKB">
        <authorList>
            <consortium name="Ensembl"/>
        </authorList>
    </citation>
    <scope>IDENTIFICATION</scope>
</reference>
<dbReference type="InterPro" id="IPR003309">
    <property type="entry name" value="SCAN_dom"/>
</dbReference>
<accession>A0A8C4ZWY5</accession>
<dbReference type="Proteomes" id="UP000694546">
    <property type="component" value="Chromosome 15"/>
</dbReference>
<dbReference type="PROSITE" id="PS50804">
    <property type="entry name" value="SCAN_BOX"/>
    <property type="match status" value="1"/>
</dbReference>
<feature type="domain" description="SCAN box" evidence="1">
    <location>
        <begin position="33"/>
        <end position="65"/>
    </location>
</feature>
<dbReference type="Pfam" id="PF02023">
    <property type="entry name" value="SCAN"/>
    <property type="match status" value="1"/>
</dbReference>
<sequence length="200" mass="22235">MYCCTLSRSETGWLRSRKTLERVRGLNGKRSAKWIKPDRKTVEEIGELLNLEQYLRSLAPDVRAWQAVKLVEAFLAVRPGKKALRFQSFNRSPAGGKSAGFGMGVGPRGSGQSRTVPRQKGMCSVSRSGQGWTGHLAHQASSRWAVDPMWAGPVRYVSFFSLSLNSLQLGRPIGYRGLAVCCQHRHILLVYVCHCQSIMG</sequence>
<dbReference type="InterPro" id="IPR038269">
    <property type="entry name" value="SCAN_sf"/>
</dbReference>
<evidence type="ECO:0000259" key="1">
    <source>
        <dbReference type="PROSITE" id="PS50804"/>
    </source>
</evidence>
<dbReference type="Gene3D" id="1.10.4020.10">
    <property type="entry name" value="DNA breaking-rejoining enzymes"/>
    <property type="match status" value="1"/>
</dbReference>
<name>A0A8C4ZWY5_GADMO</name>
<reference evidence="2" key="1">
    <citation type="submission" date="2025-08" db="UniProtKB">
        <authorList>
            <consortium name="Ensembl"/>
        </authorList>
    </citation>
    <scope>IDENTIFICATION</scope>
</reference>
<dbReference type="Ensembl" id="ENSGMOT00000058704.1">
    <property type="protein sequence ID" value="ENSGMOP00000023368.1"/>
    <property type="gene ID" value="ENSGMOG00000024790.1"/>
</dbReference>
<dbReference type="SUPFAM" id="SSF47353">
    <property type="entry name" value="Retrovirus capsid dimerization domain-like"/>
    <property type="match status" value="1"/>
</dbReference>
<proteinExistence type="predicted"/>
<evidence type="ECO:0000313" key="3">
    <source>
        <dbReference type="Proteomes" id="UP000694546"/>
    </source>
</evidence>
<evidence type="ECO:0000313" key="2">
    <source>
        <dbReference type="Ensembl" id="ENSGMOP00000023368.1"/>
    </source>
</evidence>
<dbReference type="AlphaFoldDB" id="A0A8C4ZWY5"/>
<keyword evidence="3" id="KW-1185">Reference proteome</keyword>
<organism evidence="2 3">
    <name type="scientific">Gadus morhua</name>
    <name type="common">Atlantic cod</name>
    <dbReference type="NCBI Taxonomy" id="8049"/>
    <lineage>
        <taxon>Eukaryota</taxon>
        <taxon>Metazoa</taxon>
        <taxon>Chordata</taxon>
        <taxon>Craniata</taxon>
        <taxon>Vertebrata</taxon>
        <taxon>Euteleostomi</taxon>
        <taxon>Actinopterygii</taxon>
        <taxon>Neopterygii</taxon>
        <taxon>Teleostei</taxon>
        <taxon>Neoteleostei</taxon>
        <taxon>Acanthomorphata</taxon>
        <taxon>Zeiogadaria</taxon>
        <taxon>Gadariae</taxon>
        <taxon>Gadiformes</taxon>
        <taxon>Gadoidei</taxon>
        <taxon>Gadidae</taxon>
        <taxon>Gadus</taxon>
    </lineage>
</organism>
<protein>
    <recommendedName>
        <fullName evidence="1">SCAN box domain-containing protein</fullName>
    </recommendedName>
</protein>